<dbReference type="OrthoDB" id="3063271at2759"/>
<feature type="region of interest" description="Disordered" evidence="1">
    <location>
        <begin position="305"/>
        <end position="384"/>
    </location>
</feature>
<sequence length="400" mass="44223">MAANDDYGIRKLQRRLVQINEEQALDERIERFRRDLADALNEQQALLSLRISRSDTGAVIDLTASPGSSSQVDEDELPEPIWDDRDQVYRCVDCGFEVCDGWCAGAECNRAHAYDSGSEDDDDFDNTDCYTMPPSVRLPHPRGTTPLLDVAVDAAPVSFSGTFEAYRALVQRGATSAMVELFRLQWSADHGIVAYATPDLFHDWAGPAMERGDVWKIALGRKITLDQNDVDGSRWIRDFLDEFLSSSAWETVRERHGEWVTRPKTKDDNAAPEAEDERDSPEPIAYWDEYEDTSSEDEDVMDGAAAGSAAHGAAEGGTATESSEDEPIDGDYMDSDHSQSQSENNAGARISHDAMEIDDESPDSDQPGSDWDSQEDLSGDETALADAPGIMARIKWIPLV</sequence>
<dbReference type="Pfam" id="PF26609">
    <property type="entry name" value="DUF8191"/>
    <property type="match status" value="1"/>
</dbReference>
<feature type="domain" description="DUF8191" evidence="2">
    <location>
        <begin position="169"/>
        <end position="255"/>
    </location>
</feature>
<gene>
    <name evidence="3" type="ORF">EXIGLDRAFT_839788</name>
</gene>
<evidence type="ECO:0000313" key="3">
    <source>
        <dbReference type="EMBL" id="KZV87688.1"/>
    </source>
</evidence>
<accession>A0A165EU44</accession>
<dbReference type="InterPro" id="IPR058504">
    <property type="entry name" value="DUF8191"/>
</dbReference>
<feature type="compositionally biased region" description="Low complexity" evidence="1">
    <location>
        <begin position="305"/>
        <end position="321"/>
    </location>
</feature>
<feature type="region of interest" description="Disordered" evidence="1">
    <location>
        <begin position="254"/>
        <end position="285"/>
    </location>
</feature>
<dbReference type="Proteomes" id="UP000077266">
    <property type="component" value="Unassembled WGS sequence"/>
</dbReference>
<organism evidence="3 4">
    <name type="scientific">Exidia glandulosa HHB12029</name>
    <dbReference type="NCBI Taxonomy" id="1314781"/>
    <lineage>
        <taxon>Eukaryota</taxon>
        <taxon>Fungi</taxon>
        <taxon>Dikarya</taxon>
        <taxon>Basidiomycota</taxon>
        <taxon>Agaricomycotina</taxon>
        <taxon>Agaricomycetes</taxon>
        <taxon>Auriculariales</taxon>
        <taxon>Exidiaceae</taxon>
        <taxon>Exidia</taxon>
    </lineage>
</organism>
<name>A0A165EU44_EXIGL</name>
<proteinExistence type="predicted"/>
<dbReference type="InParanoid" id="A0A165EU44"/>
<dbReference type="EMBL" id="KV426118">
    <property type="protein sequence ID" value="KZV87688.1"/>
    <property type="molecule type" value="Genomic_DNA"/>
</dbReference>
<evidence type="ECO:0000313" key="4">
    <source>
        <dbReference type="Proteomes" id="UP000077266"/>
    </source>
</evidence>
<evidence type="ECO:0000256" key="1">
    <source>
        <dbReference type="SAM" id="MobiDB-lite"/>
    </source>
</evidence>
<evidence type="ECO:0000259" key="2">
    <source>
        <dbReference type="Pfam" id="PF26609"/>
    </source>
</evidence>
<keyword evidence="4" id="KW-1185">Reference proteome</keyword>
<reference evidence="3 4" key="1">
    <citation type="journal article" date="2016" name="Mol. Biol. Evol.">
        <title>Comparative Genomics of Early-Diverging Mushroom-Forming Fungi Provides Insights into the Origins of Lignocellulose Decay Capabilities.</title>
        <authorList>
            <person name="Nagy L.G."/>
            <person name="Riley R."/>
            <person name="Tritt A."/>
            <person name="Adam C."/>
            <person name="Daum C."/>
            <person name="Floudas D."/>
            <person name="Sun H."/>
            <person name="Yadav J.S."/>
            <person name="Pangilinan J."/>
            <person name="Larsson K.H."/>
            <person name="Matsuura K."/>
            <person name="Barry K."/>
            <person name="Labutti K."/>
            <person name="Kuo R."/>
            <person name="Ohm R.A."/>
            <person name="Bhattacharya S.S."/>
            <person name="Shirouzu T."/>
            <person name="Yoshinaga Y."/>
            <person name="Martin F.M."/>
            <person name="Grigoriev I.V."/>
            <person name="Hibbett D.S."/>
        </authorList>
    </citation>
    <scope>NUCLEOTIDE SEQUENCE [LARGE SCALE GENOMIC DNA]</scope>
    <source>
        <strain evidence="3 4">HHB12029</strain>
    </source>
</reference>
<dbReference type="AlphaFoldDB" id="A0A165EU44"/>
<feature type="compositionally biased region" description="Acidic residues" evidence="1">
    <location>
        <begin position="322"/>
        <end position="333"/>
    </location>
</feature>
<feature type="compositionally biased region" description="Basic and acidic residues" evidence="1">
    <location>
        <begin position="254"/>
        <end position="269"/>
    </location>
</feature>
<protein>
    <recommendedName>
        <fullName evidence="2">DUF8191 domain-containing protein</fullName>
    </recommendedName>
</protein>